<reference evidence="1 2" key="1">
    <citation type="submission" date="2022-11" db="EMBL/GenBank/DDBJ databases">
        <title>Minimal conservation of predation-associated metabolite biosynthetic gene clusters underscores biosynthetic potential of Myxococcota including descriptions for ten novel species: Archangium lansinium sp. nov., Myxococcus landrumus sp. nov., Nannocystis bai.</title>
        <authorList>
            <person name="Ahearne A."/>
            <person name="Stevens C."/>
            <person name="Phillips K."/>
        </authorList>
    </citation>
    <scope>NUCLEOTIDE SEQUENCE [LARGE SCALE GENOMIC DNA]</scope>
    <source>
        <strain evidence="1 2">MIWBW</strain>
    </source>
</reference>
<evidence type="ECO:0000313" key="1">
    <source>
        <dbReference type="EMBL" id="MCY1078463.1"/>
    </source>
</evidence>
<name>A0ABT4A9X1_9BACT</name>
<keyword evidence="2" id="KW-1185">Reference proteome</keyword>
<dbReference type="EMBL" id="JAPNKA010000001">
    <property type="protein sequence ID" value="MCY1078463.1"/>
    <property type="molecule type" value="Genomic_DNA"/>
</dbReference>
<comment type="caution">
    <text evidence="1">The sequence shown here is derived from an EMBL/GenBank/DDBJ whole genome shotgun (WGS) entry which is preliminary data.</text>
</comment>
<evidence type="ECO:0000313" key="2">
    <source>
        <dbReference type="Proteomes" id="UP001207654"/>
    </source>
</evidence>
<proteinExistence type="predicted"/>
<dbReference type="RefSeq" id="WP_267537242.1">
    <property type="nucleotide sequence ID" value="NZ_JAPNKA010000001.1"/>
</dbReference>
<sequence length="539" mass="60359">MKLDDMVVAWVTSLLKKERVQWPEVLARLETMLGESWSVRRLAQPNTYSLGARLRDGRELPLAGWLEGLGTDGEPLEVRALDLGSRAPEKLPEHIAAAFASTQALVLALRSRGVSSVYVLETVVSHRSLISPAQLVELALLQPHADRVLEAWARVITESNELNGRPAVEASQVARYLCSREGAGVLDFLGGDLMSELQSTVRREGAVENIPEAYQSFFHTSGPDDFDRQMLGPDRQHEFIPSEERLYLESEATAQDFVALVEAQPFAREIWERIARNLNQFLAEGEKPYTAESIAAKLRDGGPEAHRELPMGNLTQEWQGCCRGHGVEPIIPETLRGCLRHLGPTPEERKRDKGLLLEREKLRLKPNTEGYQMYLFRELEDAPPLLDSPARPTTEVREEFLGALREAESFAEQQDSPFFEAFKLARFVLESDALRLTGKLSPERVDALQEALKAAGFSERAGEVFGRKVNAVSDFEPFHPSEEKLRGLLACTVADVFGGMGSWNDQYFDTPEAQERYEQVSSRLFGTLRAFNMAILNAE</sequence>
<protein>
    <submittedName>
        <fullName evidence="1">Uncharacterized protein</fullName>
    </submittedName>
</protein>
<accession>A0ABT4A9X1</accession>
<gene>
    <name evidence="1" type="ORF">OV287_28700</name>
</gene>
<organism evidence="1 2">
    <name type="scientific">Archangium lansingense</name>
    <dbReference type="NCBI Taxonomy" id="2995310"/>
    <lineage>
        <taxon>Bacteria</taxon>
        <taxon>Pseudomonadati</taxon>
        <taxon>Myxococcota</taxon>
        <taxon>Myxococcia</taxon>
        <taxon>Myxococcales</taxon>
        <taxon>Cystobacterineae</taxon>
        <taxon>Archangiaceae</taxon>
        <taxon>Archangium</taxon>
    </lineage>
</organism>
<dbReference type="Proteomes" id="UP001207654">
    <property type="component" value="Unassembled WGS sequence"/>
</dbReference>